<evidence type="ECO:0000256" key="2">
    <source>
        <dbReference type="ARBA" id="ARBA00009993"/>
    </source>
</evidence>
<evidence type="ECO:0000313" key="6">
    <source>
        <dbReference type="EMBL" id="PWN31759.1"/>
    </source>
</evidence>
<dbReference type="SMART" id="SM00512">
    <property type="entry name" value="Skp1"/>
    <property type="match status" value="1"/>
</dbReference>
<feature type="non-terminal residue" evidence="6">
    <location>
        <position position="99"/>
    </location>
</feature>
<dbReference type="InterPro" id="IPR011333">
    <property type="entry name" value="SKP1/BTB/POZ_sf"/>
</dbReference>
<reference evidence="6 7" key="1">
    <citation type="journal article" date="2018" name="Mol. Biol. Evol.">
        <title>Broad Genomic Sampling Reveals a Smut Pathogenic Ancestry of the Fungal Clade Ustilaginomycotina.</title>
        <authorList>
            <person name="Kijpornyongpan T."/>
            <person name="Mondo S.J."/>
            <person name="Barry K."/>
            <person name="Sandor L."/>
            <person name="Lee J."/>
            <person name="Lipzen A."/>
            <person name="Pangilinan J."/>
            <person name="LaButti K."/>
            <person name="Hainaut M."/>
            <person name="Henrissat B."/>
            <person name="Grigoriev I.V."/>
            <person name="Spatafora J.W."/>
            <person name="Aime M.C."/>
        </authorList>
    </citation>
    <scope>NUCLEOTIDE SEQUENCE [LARGE SCALE GENOMIC DNA]</scope>
    <source>
        <strain evidence="6 7">MCA 3882</strain>
    </source>
</reference>
<evidence type="ECO:0000259" key="5">
    <source>
        <dbReference type="Pfam" id="PF03931"/>
    </source>
</evidence>
<dbReference type="GO" id="GO:0005634">
    <property type="term" value="C:nucleus"/>
    <property type="evidence" value="ECO:0007669"/>
    <property type="project" value="UniProtKB-SubCell"/>
</dbReference>
<dbReference type="PANTHER" id="PTHR20648">
    <property type="entry name" value="ELONGIN-C"/>
    <property type="match status" value="1"/>
</dbReference>
<dbReference type="InterPro" id="IPR016073">
    <property type="entry name" value="Skp1_comp_POZ"/>
</dbReference>
<dbReference type="Proteomes" id="UP000245771">
    <property type="component" value="Unassembled WGS sequence"/>
</dbReference>
<keyword evidence="4" id="KW-0539">Nucleus</keyword>
<sequence>EWVTLISKDNYQFVIDKRFALRSIFIRNMELPFENGFAEAQTSIVKFPNIRGIILEKVVEYLCWNARYFDAKDVDIPDFQHRIKPEIAVELLMAADYLE</sequence>
<comment type="subcellular location">
    <subcellularLocation>
        <location evidence="1">Nucleus</location>
    </subcellularLocation>
</comment>
<dbReference type="GeneID" id="37017527"/>
<dbReference type="GO" id="GO:0006511">
    <property type="term" value="P:ubiquitin-dependent protein catabolic process"/>
    <property type="evidence" value="ECO:0007669"/>
    <property type="project" value="InterPro"/>
</dbReference>
<organism evidence="6 7">
    <name type="scientific">Meira miltonrushii</name>
    <dbReference type="NCBI Taxonomy" id="1280837"/>
    <lineage>
        <taxon>Eukaryota</taxon>
        <taxon>Fungi</taxon>
        <taxon>Dikarya</taxon>
        <taxon>Basidiomycota</taxon>
        <taxon>Ustilaginomycotina</taxon>
        <taxon>Exobasidiomycetes</taxon>
        <taxon>Exobasidiales</taxon>
        <taxon>Brachybasidiaceae</taxon>
        <taxon>Meira</taxon>
    </lineage>
</organism>
<dbReference type="SUPFAM" id="SSF54695">
    <property type="entry name" value="POZ domain"/>
    <property type="match status" value="1"/>
</dbReference>
<evidence type="ECO:0000256" key="3">
    <source>
        <dbReference type="ARBA" id="ARBA00021347"/>
    </source>
</evidence>
<gene>
    <name evidence="6" type="ORF">FA14DRAFT_105541</name>
</gene>
<dbReference type="Gene3D" id="3.30.710.10">
    <property type="entry name" value="Potassium Channel Kv1.1, Chain A"/>
    <property type="match status" value="1"/>
</dbReference>
<dbReference type="InterPro" id="IPR039948">
    <property type="entry name" value="ELC1"/>
</dbReference>
<feature type="non-terminal residue" evidence="6">
    <location>
        <position position="1"/>
    </location>
</feature>
<feature type="domain" description="SKP1 component POZ" evidence="5">
    <location>
        <begin position="3"/>
        <end position="62"/>
    </location>
</feature>
<accession>A0A316V2H9</accession>
<dbReference type="OrthoDB" id="249087at2759"/>
<dbReference type="AlphaFoldDB" id="A0A316V2H9"/>
<dbReference type="STRING" id="1280837.A0A316V2H9"/>
<keyword evidence="7" id="KW-1185">Reference proteome</keyword>
<protein>
    <recommendedName>
        <fullName evidence="3">Elongin-C</fullName>
    </recommendedName>
</protein>
<dbReference type="InParanoid" id="A0A316V2H9"/>
<comment type="similarity">
    <text evidence="2">Belongs to the SKP1 family.</text>
</comment>
<proteinExistence type="inferred from homology"/>
<dbReference type="EMBL" id="KZ819607">
    <property type="protein sequence ID" value="PWN31759.1"/>
    <property type="molecule type" value="Genomic_DNA"/>
</dbReference>
<evidence type="ECO:0000256" key="4">
    <source>
        <dbReference type="ARBA" id="ARBA00023242"/>
    </source>
</evidence>
<dbReference type="CDD" id="cd18321">
    <property type="entry name" value="BTB_POZ_EloC"/>
    <property type="match status" value="1"/>
</dbReference>
<evidence type="ECO:0000256" key="1">
    <source>
        <dbReference type="ARBA" id="ARBA00004123"/>
    </source>
</evidence>
<evidence type="ECO:0000313" key="7">
    <source>
        <dbReference type="Proteomes" id="UP000245771"/>
    </source>
</evidence>
<dbReference type="Pfam" id="PF03931">
    <property type="entry name" value="Skp1_POZ"/>
    <property type="match status" value="1"/>
</dbReference>
<name>A0A316V2H9_9BASI</name>
<dbReference type="FunCoup" id="A0A316V2H9">
    <property type="interactions" value="305"/>
</dbReference>
<dbReference type="InterPro" id="IPR001232">
    <property type="entry name" value="SKP1-like"/>
</dbReference>
<dbReference type="FunFam" id="3.30.710.10:FF:000035">
    <property type="entry name" value="Elongin C transcription elongation factor"/>
    <property type="match status" value="1"/>
</dbReference>
<dbReference type="RefSeq" id="XP_025352061.1">
    <property type="nucleotide sequence ID" value="XM_025495746.1"/>
</dbReference>